<proteinExistence type="predicted"/>
<dbReference type="InterPro" id="IPR036388">
    <property type="entry name" value="WH-like_DNA-bd_sf"/>
</dbReference>
<reference evidence="3" key="1">
    <citation type="submission" date="2016-11" db="EMBL/GenBank/DDBJ databases">
        <authorList>
            <person name="Varghese N."/>
            <person name="Submissions S."/>
        </authorList>
    </citation>
    <scope>NUCLEOTIDE SEQUENCE [LARGE SCALE GENOMIC DNA]</scope>
    <source>
        <strain evidence="3">DSM 27623</strain>
    </source>
</reference>
<dbReference type="SUPFAM" id="SSF46785">
    <property type="entry name" value="Winged helix' DNA-binding domain"/>
    <property type="match status" value="1"/>
</dbReference>
<dbReference type="InterPro" id="IPR039422">
    <property type="entry name" value="MarR/SlyA-like"/>
</dbReference>
<evidence type="ECO:0000313" key="3">
    <source>
        <dbReference type="Proteomes" id="UP000185207"/>
    </source>
</evidence>
<gene>
    <name evidence="2" type="ORF">SAMN05444409_1354</name>
</gene>
<accession>A0A1N6FM66</accession>
<feature type="domain" description="HTH marR-type" evidence="1">
    <location>
        <begin position="63"/>
        <end position="196"/>
    </location>
</feature>
<dbReference type="InterPro" id="IPR000835">
    <property type="entry name" value="HTH_MarR-typ"/>
</dbReference>
<evidence type="ECO:0000259" key="1">
    <source>
        <dbReference type="PROSITE" id="PS50995"/>
    </source>
</evidence>
<dbReference type="GO" id="GO:0006950">
    <property type="term" value="P:response to stress"/>
    <property type="evidence" value="ECO:0007669"/>
    <property type="project" value="TreeGrafter"/>
</dbReference>
<dbReference type="InterPro" id="IPR036390">
    <property type="entry name" value="WH_DNA-bd_sf"/>
</dbReference>
<evidence type="ECO:0000313" key="2">
    <source>
        <dbReference type="EMBL" id="SIN96352.1"/>
    </source>
</evidence>
<sequence>MNFRTIKDVIQLLEKFDSENTRDNYSDDVDGFRHWIYDNEISKVQSVNDEPIWEGKENGRTPESVISTLLVHLNRYAKTYSKSAISDSEFNTQEEFIYLINLKTTGTMTKMELIKKNIQDKSTGILIINRLIKQGWVEQTNSQTDKRTKVLKITEKGLYTLELQMDKIRNATNIVTGNLSYPEKIELIKILDKLDKFHHPIFSKNIESPNLIDTVYKDYPFGKDKL</sequence>
<dbReference type="GO" id="GO:0003700">
    <property type="term" value="F:DNA-binding transcription factor activity"/>
    <property type="evidence" value="ECO:0007669"/>
    <property type="project" value="InterPro"/>
</dbReference>
<dbReference type="EMBL" id="FSRK01000001">
    <property type="protein sequence ID" value="SIN96352.1"/>
    <property type="molecule type" value="Genomic_DNA"/>
</dbReference>
<keyword evidence="2" id="KW-0238">DNA-binding</keyword>
<name>A0A1N6FM66_9FLAO</name>
<dbReference type="STRING" id="1416779.SAMN05444409_1354"/>
<dbReference type="OrthoDB" id="961069at2"/>
<protein>
    <submittedName>
        <fullName evidence="2">DNA-binding transcriptional regulator, MarR family</fullName>
    </submittedName>
</protein>
<dbReference type="PANTHER" id="PTHR33164">
    <property type="entry name" value="TRANSCRIPTIONAL REGULATOR, MARR FAMILY"/>
    <property type="match status" value="1"/>
</dbReference>
<dbReference type="Pfam" id="PF13463">
    <property type="entry name" value="HTH_27"/>
    <property type="match status" value="1"/>
</dbReference>
<keyword evidence="3" id="KW-1185">Reference proteome</keyword>
<dbReference type="Gene3D" id="1.10.10.10">
    <property type="entry name" value="Winged helix-like DNA-binding domain superfamily/Winged helix DNA-binding domain"/>
    <property type="match status" value="1"/>
</dbReference>
<organism evidence="2 3">
    <name type="scientific">Epilithonimonas zeae</name>
    <dbReference type="NCBI Taxonomy" id="1416779"/>
    <lineage>
        <taxon>Bacteria</taxon>
        <taxon>Pseudomonadati</taxon>
        <taxon>Bacteroidota</taxon>
        <taxon>Flavobacteriia</taxon>
        <taxon>Flavobacteriales</taxon>
        <taxon>Weeksellaceae</taxon>
        <taxon>Chryseobacterium group</taxon>
        <taxon>Epilithonimonas</taxon>
    </lineage>
</organism>
<dbReference type="AlphaFoldDB" id="A0A1N6FM66"/>
<dbReference type="GO" id="GO:0003677">
    <property type="term" value="F:DNA binding"/>
    <property type="evidence" value="ECO:0007669"/>
    <property type="project" value="UniProtKB-KW"/>
</dbReference>
<dbReference type="PANTHER" id="PTHR33164:SF57">
    <property type="entry name" value="MARR-FAMILY TRANSCRIPTIONAL REGULATOR"/>
    <property type="match status" value="1"/>
</dbReference>
<dbReference type="PRINTS" id="PR00598">
    <property type="entry name" value="HTHMARR"/>
</dbReference>
<dbReference type="Proteomes" id="UP000185207">
    <property type="component" value="Unassembled WGS sequence"/>
</dbReference>
<dbReference type="PROSITE" id="PS50995">
    <property type="entry name" value="HTH_MARR_2"/>
    <property type="match status" value="1"/>
</dbReference>
<dbReference type="RefSeq" id="WP_074234051.1">
    <property type="nucleotide sequence ID" value="NZ_FSRK01000001.1"/>
</dbReference>